<feature type="domain" description="Calcineurin-like phosphoesterase" evidence="3">
    <location>
        <begin position="24"/>
        <end position="246"/>
    </location>
</feature>
<evidence type="ECO:0000256" key="2">
    <source>
        <dbReference type="SAM" id="SignalP"/>
    </source>
</evidence>
<dbReference type="GO" id="GO:0016787">
    <property type="term" value="F:hydrolase activity"/>
    <property type="evidence" value="ECO:0007669"/>
    <property type="project" value="InterPro"/>
</dbReference>
<organism evidence="4 5">
    <name type="scientific">Trypanosoma cruzi</name>
    <dbReference type="NCBI Taxonomy" id="5693"/>
    <lineage>
        <taxon>Eukaryota</taxon>
        <taxon>Discoba</taxon>
        <taxon>Euglenozoa</taxon>
        <taxon>Kinetoplastea</taxon>
        <taxon>Metakinetoplastina</taxon>
        <taxon>Trypanosomatida</taxon>
        <taxon>Trypanosomatidae</taxon>
        <taxon>Trypanosoma</taxon>
        <taxon>Schizotrypanum</taxon>
    </lineage>
</organism>
<dbReference type="EMBL" id="PRFC01000104">
    <property type="protein sequence ID" value="PWV07192.1"/>
    <property type="molecule type" value="Genomic_DNA"/>
</dbReference>
<dbReference type="VEuPathDB" id="TriTrypDB:ECC02_000331"/>
<protein>
    <submittedName>
        <fullName evidence="4">Putative serine/threonine protein phosphatase</fullName>
    </submittedName>
</protein>
<dbReference type="PANTHER" id="PTHR46546:SF6">
    <property type="entry name" value="PROTEIN PHOSPHATASE, PUTATIVE-RELATED"/>
    <property type="match status" value="1"/>
</dbReference>
<dbReference type="PANTHER" id="PTHR46546">
    <property type="entry name" value="SHEWANELLA-LIKE PROTEIN PHOSPHATASE 1"/>
    <property type="match status" value="1"/>
</dbReference>
<dbReference type="SUPFAM" id="SSF56300">
    <property type="entry name" value="Metallo-dependent phosphatases"/>
    <property type="match status" value="1"/>
</dbReference>
<dbReference type="Proteomes" id="UP000246078">
    <property type="component" value="Unassembled WGS sequence"/>
</dbReference>
<accession>A0A2V2WG59</accession>
<dbReference type="VEuPathDB" id="TriTrypDB:TCSYLVIO_003358"/>
<keyword evidence="1" id="KW-0472">Membrane</keyword>
<feature type="signal peptide" evidence="2">
    <location>
        <begin position="1"/>
        <end position="22"/>
    </location>
</feature>
<dbReference type="VEuPathDB" id="TriTrypDB:TcG_00978"/>
<feature type="chain" id="PRO_5015896289" evidence="2">
    <location>
        <begin position="23"/>
        <end position="369"/>
    </location>
</feature>
<dbReference type="VEuPathDB" id="TriTrypDB:Tc_MARK_2077"/>
<keyword evidence="1" id="KW-0812">Transmembrane</keyword>
<evidence type="ECO:0000313" key="5">
    <source>
        <dbReference type="Proteomes" id="UP000246078"/>
    </source>
</evidence>
<dbReference type="Pfam" id="PF00149">
    <property type="entry name" value="Metallophos"/>
    <property type="match status" value="1"/>
</dbReference>
<dbReference type="OrthoDB" id="5976022at2759"/>
<feature type="transmembrane region" description="Helical" evidence="1">
    <location>
        <begin position="319"/>
        <end position="339"/>
    </location>
</feature>
<dbReference type="VEuPathDB" id="TriTrypDB:TcCL_ESM11653"/>
<dbReference type="VEuPathDB" id="TriTrypDB:C3747_104g103"/>
<dbReference type="InterPro" id="IPR004843">
    <property type="entry name" value="Calcineurin-like_PHP"/>
</dbReference>
<keyword evidence="1" id="KW-1133">Transmembrane helix</keyword>
<evidence type="ECO:0000256" key="1">
    <source>
        <dbReference type="SAM" id="Phobius"/>
    </source>
</evidence>
<dbReference type="VEuPathDB" id="TriTrypDB:TcYC6_0098640"/>
<sequence>MLRALWLWVLLFFFFVTNHGLGRRIVAVGDLHGDLNQTLSILHLAGLVNKRQHWIGKDTYFVQLGDILDVGPDDLMIVRLLMRLEKEAQAEGGDVIQILGNHEIRNLLGDFSAVDPVSLAQSGGKAGRRELLSNRTPLGIYLRTRRAIFHHKEFLFMHGGLSTATGNMITGIKAVEEFNKALRDTLINNTLSPMGKVGVSLKENEAKKVANPILVRSILNVRCSELEKVLSKKFHGIKSVVVGHVPHDTDDFSDWRLCGGRLIAIDFGLSRWKKGDPGHVAALEWDDVSGHVQLMESTGKFPNYEPDVHSSTEHNVKRLLPFIRLAGAVVFLVLLVGLLGRWICSRAINNPLSEKQQGGYGSVAPCVTP</sequence>
<dbReference type="AlphaFoldDB" id="A0A2V2WG59"/>
<dbReference type="VEuPathDB" id="TriTrypDB:TcCLB.506833.30"/>
<dbReference type="VEuPathDB" id="TriTrypDB:C4B63_18g133"/>
<dbReference type="SMR" id="A0A2V2WG59"/>
<proteinExistence type="predicted"/>
<dbReference type="VEuPathDB" id="TriTrypDB:TcCLB.511731.30"/>
<dbReference type="OMA" id="ATWHVQL"/>
<dbReference type="InterPro" id="IPR029052">
    <property type="entry name" value="Metallo-depent_PP-like"/>
</dbReference>
<name>A0A2V2WG59_TRYCR</name>
<reference evidence="4 5" key="1">
    <citation type="journal article" date="2018" name="Microb. Genom.">
        <title>Expanding an expanded genome: long-read sequencing of Trypanosoma cruzi.</title>
        <authorList>
            <person name="Berna L."/>
            <person name="Rodriguez M."/>
            <person name="Chiribao M.L."/>
            <person name="Parodi-Talice A."/>
            <person name="Pita S."/>
            <person name="Rijo G."/>
            <person name="Alvarez-Valin F."/>
            <person name="Robello C."/>
        </authorList>
    </citation>
    <scope>NUCLEOTIDE SEQUENCE [LARGE SCALE GENOMIC DNA]</scope>
    <source>
        <strain evidence="4 5">TCC</strain>
    </source>
</reference>
<gene>
    <name evidence="4" type="ORF">C3747_104g103</name>
</gene>
<comment type="caution">
    <text evidence="4">The sequence shown here is derived from an EMBL/GenBank/DDBJ whole genome shotgun (WGS) entry which is preliminary data.</text>
</comment>
<dbReference type="VEuPathDB" id="TriTrypDB:TCDM_02097"/>
<dbReference type="VEuPathDB" id="TriTrypDB:BCY84_01162"/>
<dbReference type="VEuPathDB" id="TriTrypDB:TcBrA4_0027590"/>
<evidence type="ECO:0000313" key="4">
    <source>
        <dbReference type="EMBL" id="PWV07192.1"/>
    </source>
</evidence>
<keyword evidence="2" id="KW-0732">Signal</keyword>
<evidence type="ECO:0000259" key="3">
    <source>
        <dbReference type="Pfam" id="PF00149"/>
    </source>
</evidence>
<dbReference type="Gene3D" id="3.60.21.10">
    <property type="match status" value="1"/>
</dbReference>